<reference evidence="1" key="2">
    <citation type="journal article" date="2015" name="Fish Shellfish Immunol.">
        <title>Early steps in the European eel (Anguilla anguilla)-Vibrio vulnificus interaction in the gills: Role of the RtxA13 toxin.</title>
        <authorList>
            <person name="Callol A."/>
            <person name="Pajuelo D."/>
            <person name="Ebbesson L."/>
            <person name="Teles M."/>
            <person name="MacKenzie S."/>
            <person name="Amaro C."/>
        </authorList>
    </citation>
    <scope>NUCLEOTIDE SEQUENCE</scope>
</reference>
<protein>
    <submittedName>
        <fullName evidence="1">Uncharacterized protein</fullName>
    </submittedName>
</protein>
<dbReference type="AlphaFoldDB" id="A0A0E9PP79"/>
<name>A0A0E9PP79_ANGAN</name>
<proteinExistence type="predicted"/>
<sequence length="53" mass="6245">MRVPVCVRASVYVKTFSQVGYLRNRREFLIFPSTSLTVFEWTPTVSFPSFQRI</sequence>
<evidence type="ECO:0000313" key="1">
    <source>
        <dbReference type="EMBL" id="JAH05663.1"/>
    </source>
</evidence>
<accession>A0A0E9PP79</accession>
<dbReference type="EMBL" id="GBXM01102914">
    <property type="protein sequence ID" value="JAH05663.1"/>
    <property type="molecule type" value="Transcribed_RNA"/>
</dbReference>
<reference evidence="1" key="1">
    <citation type="submission" date="2014-11" db="EMBL/GenBank/DDBJ databases">
        <authorList>
            <person name="Amaro Gonzalez C."/>
        </authorList>
    </citation>
    <scope>NUCLEOTIDE SEQUENCE</scope>
</reference>
<organism evidence="1">
    <name type="scientific">Anguilla anguilla</name>
    <name type="common">European freshwater eel</name>
    <name type="synonym">Muraena anguilla</name>
    <dbReference type="NCBI Taxonomy" id="7936"/>
    <lineage>
        <taxon>Eukaryota</taxon>
        <taxon>Metazoa</taxon>
        <taxon>Chordata</taxon>
        <taxon>Craniata</taxon>
        <taxon>Vertebrata</taxon>
        <taxon>Euteleostomi</taxon>
        <taxon>Actinopterygii</taxon>
        <taxon>Neopterygii</taxon>
        <taxon>Teleostei</taxon>
        <taxon>Anguilliformes</taxon>
        <taxon>Anguillidae</taxon>
        <taxon>Anguilla</taxon>
    </lineage>
</organism>